<protein>
    <submittedName>
        <fullName evidence="2">Uncharacterized protein</fullName>
    </submittedName>
</protein>
<keyword evidence="1" id="KW-1133">Transmembrane helix</keyword>
<evidence type="ECO:0000313" key="3">
    <source>
        <dbReference type="Proteomes" id="UP001372338"/>
    </source>
</evidence>
<reference evidence="2 3" key="1">
    <citation type="submission" date="2024-01" db="EMBL/GenBank/DDBJ databases">
        <title>The genomes of 5 underutilized Papilionoideae crops provide insights into root nodulation and disease resistanc.</title>
        <authorList>
            <person name="Yuan L."/>
        </authorList>
    </citation>
    <scope>NUCLEOTIDE SEQUENCE [LARGE SCALE GENOMIC DNA]</scope>
    <source>
        <strain evidence="2">ZHUSHIDOU_FW_LH</strain>
        <tissue evidence="2">Leaf</tissue>
    </source>
</reference>
<sequence length="118" mass="13667">MALYVSWCEGLGNGLVESLHVLKHYFLLYLFLCFVTQISTFDENDLGGIELFLLEFVLVLNYWIYLYIYLAIFILPFGFICFKILVLVVKTKNVGIEGAYTCLAEQEYIPPRGMYIVI</sequence>
<feature type="transmembrane region" description="Helical" evidence="1">
    <location>
        <begin position="25"/>
        <end position="42"/>
    </location>
</feature>
<dbReference type="EMBL" id="JAYWIO010000004">
    <property type="protein sequence ID" value="KAK7268152.1"/>
    <property type="molecule type" value="Genomic_DNA"/>
</dbReference>
<organism evidence="2 3">
    <name type="scientific">Crotalaria pallida</name>
    <name type="common">Smooth rattlebox</name>
    <name type="synonym">Crotalaria striata</name>
    <dbReference type="NCBI Taxonomy" id="3830"/>
    <lineage>
        <taxon>Eukaryota</taxon>
        <taxon>Viridiplantae</taxon>
        <taxon>Streptophyta</taxon>
        <taxon>Embryophyta</taxon>
        <taxon>Tracheophyta</taxon>
        <taxon>Spermatophyta</taxon>
        <taxon>Magnoliopsida</taxon>
        <taxon>eudicotyledons</taxon>
        <taxon>Gunneridae</taxon>
        <taxon>Pentapetalae</taxon>
        <taxon>rosids</taxon>
        <taxon>fabids</taxon>
        <taxon>Fabales</taxon>
        <taxon>Fabaceae</taxon>
        <taxon>Papilionoideae</taxon>
        <taxon>50 kb inversion clade</taxon>
        <taxon>genistoids sensu lato</taxon>
        <taxon>core genistoids</taxon>
        <taxon>Crotalarieae</taxon>
        <taxon>Crotalaria</taxon>
    </lineage>
</organism>
<keyword evidence="3" id="KW-1185">Reference proteome</keyword>
<proteinExistence type="predicted"/>
<comment type="caution">
    <text evidence="2">The sequence shown here is derived from an EMBL/GenBank/DDBJ whole genome shotgun (WGS) entry which is preliminary data.</text>
</comment>
<feature type="transmembrane region" description="Helical" evidence="1">
    <location>
        <begin position="62"/>
        <end position="86"/>
    </location>
</feature>
<keyword evidence="1" id="KW-0472">Membrane</keyword>
<accession>A0AAN9F262</accession>
<evidence type="ECO:0000256" key="1">
    <source>
        <dbReference type="SAM" id="Phobius"/>
    </source>
</evidence>
<keyword evidence="1" id="KW-0812">Transmembrane</keyword>
<gene>
    <name evidence="2" type="ORF">RIF29_20839</name>
</gene>
<evidence type="ECO:0000313" key="2">
    <source>
        <dbReference type="EMBL" id="KAK7268152.1"/>
    </source>
</evidence>
<dbReference type="AlphaFoldDB" id="A0AAN9F262"/>
<name>A0AAN9F262_CROPI</name>
<dbReference type="Proteomes" id="UP001372338">
    <property type="component" value="Unassembled WGS sequence"/>
</dbReference>